<dbReference type="Proteomes" id="UP001291623">
    <property type="component" value="Unassembled WGS sequence"/>
</dbReference>
<name>A0AAE1R072_9SOLA</name>
<accession>A0AAE1R072</accession>
<proteinExistence type="predicted"/>
<dbReference type="EMBL" id="JAVYJV010000021">
    <property type="protein sequence ID" value="KAK4343214.1"/>
    <property type="molecule type" value="Genomic_DNA"/>
</dbReference>
<comment type="caution">
    <text evidence="1">The sequence shown here is derived from an EMBL/GenBank/DDBJ whole genome shotgun (WGS) entry which is preliminary data.</text>
</comment>
<organism evidence="1 2">
    <name type="scientific">Anisodus tanguticus</name>
    <dbReference type="NCBI Taxonomy" id="243964"/>
    <lineage>
        <taxon>Eukaryota</taxon>
        <taxon>Viridiplantae</taxon>
        <taxon>Streptophyta</taxon>
        <taxon>Embryophyta</taxon>
        <taxon>Tracheophyta</taxon>
        <taxon>Spermatophyta</taxon>
        <taxon>Magnoliopsida</taxon>
        <taxon>eudicotyledons</taxon>
        <taxon>Gunneridae</taxon>
        <taxon>Pentapetalae</taxon>
        <taxon>asterids</taxon>
        <taxon>lamiids</taxon>
        <taxon>Solanales</taxon>
        <taxon>Solanaceae</taxon>
        <taxon>Solanoideae</taxon>
        <taxon>Hyoscyameae</taxon>
        <taxon>Anisodus</taxon>
    </lineage>
</organism>
<sequence>MTCLFKKKKKQEISKLHQWKRDEAEATLVGARNDSEQIVRLTRGTFPSSRRSTFGECIERSERGDQAR</sequence>
<gene>
    <name evidence="1" type="ORF">RND71_039030</name>
</gene>
<evidence type="ECO:0000313" key="1">
    <source>
        <dbReference type="EMBL" id="KAK4343214.1"/>
    </source>
</evidence>
<protein>
    <submittedName>
        <fullName evidence="1">Uncharacterized protein</fullName>
    </submittedName>
</protein>
<keyword evidence="2" id="KW-1185">Reference proteome</keyword>
<evidence type="ECO:0000313" key="2">
    <source>
        <dbReference type="Proteomes" id="UP001291623"/>
    </source>
</evidence>
<dbReference type="AlphaFoldDB" id="A0AAE1R072"/>
<reference evidence="1" key="1">
    <citation type="submission" date="2023-12" db="EMBL/GenBank/DDBJ databases">
        <title>Genome assembly of Anisodus tanguticus.</title>
        <authorList>
            <person name="Wang Y.-J."/>
        </authorList>
    </citation>
    <scope>NUCLEOTIDE SEQUENCE</scope>
    <source>
        <strain evidence="1">KB-2021</strain>
        <tissue evidence="1">Leaf</tissue>
    </source>
</reference>